<dbReference type="InterPro" id="IPR042448">
    <property type="entry name" value="CCNB1IP1"/>
</dbReference>
<protein>
    <recommendedName>
        <fullName evidence="7">RING-type domain-containing protein</fullName>
    </recommendedName>
</protein>
<dbReference type="InterPro" id="IPR001841">
    <property type="entry name" value="Znf_RING"/>
</dbReference>
<name>A0A194SF56_RHOGW</name>
<dbReference type="GO" id="GO:0061630">
    <property type="term" value="F:ubiquitin protein ligase activity"/>
    <property type="evidence" value="ECO:0007669"/>
    <property type="project" value="InterPro"/>
</dbReference>
<evidence type="ECO:0000256" key="6">
    <source>
        <dbReference type="SAM" id="MobiDB-lite"/>
    </source>
</evidence>
<dbReference type="SUPFAM" id="SSF57850">
    <property type="entry name" value="RING/U-box"/>
    <property type="match status" value="1"/>
</dbReference>
<evidence type="ECO:0000256" key="2">
    <source>
        <dbReference type="ARBA" id="ARBA00022771"/>
    </source>
</evidence>
<evidence type="ECO:0000259" key="7">
    <source>
        <dbReference type="PROSITE" id="PS50089"/>
    </source>
</evidence>
<dbReference type="GO" id="GO:0008270">
    <property type="term" value="F:zinc ion binding"/>
    <property type="evidence" value="ECO:0007669"/>
    <property type="project" value="UniProtKB-KW"/>
</dbReference>
<dbReference type="PROSITE" id="PS50089">
    <property type="entry name" value="ZF_RING_2"/>
    <property type="match status" value="1"/>
</dbReference>
<proteinExistence type="predicted"/>
<feature type="compositionally biased region" description="Polar residues" evidence="6">
    <location>
        <begin position="249"/>
        <end position="260"/>
    </location>
</feature>
<keyword evidence="9" id="KW-1185">Reference proteome</keyword>
<dbReference type="GO" id="GO:0000795">
    <property type="term" value="C:synaptonemal complex"/>
    <property type="evidence" value="ECO:0007669"/>
    <property type="project" value="InterPro"/>
</dbReference>
<evidence type="ECO:0000256" key="4">
    <source>
        <dbReference type="PROSITE-ProRule" id="PRU00175"/>
    </source>
</evidence>
<organism evidence="8 9">
    <name type="scientific">Rhodotorula graminis (strain WP1)</name>
    <dbReference type="NCBI Taxonomy" id="578459"/>
    <lineage>
        <taxon>Eukaryota</taxon>
        <taxon>Fungi</taxon>
        <taxon>Dikarya</taxon>
        <taxon>Basidiomycota</taxon>
        <taxon>Pucciniomycotina</taxon>
        <taxon>Microbotryomycetes</taxon>
        <taxon>Sporidiobolales</taxon>
        <taxon>Sporidiobolaceae</taxon>
        <taxon>Rhodotorula</taxon>
    </lineage>
</organism>
<sequence>MDELRCNSLRCRKSLAVEGTCVRLDIVSAGAVVTTCSHIFCIECANALFSTPQVCPACETSLPDLDDVAQMTFNPHDSWKTSILSGMSPTTILDIASRALNFYTYQVQQEGAFQALITKNAQERIAVLESQCNTITRDAHAEIRLLKDRVKAAEEGLALERRRAHELQETHRANAKAYTKLKAQYDKAKQRALLQPGEAASFPAALHGVGAGSTPAHTPRVGSTARQTFVAAGAHSAQQHQQQYRASSTLSHAPQQNVGASWTPHGPSHGAGSPYAPSHLWHAQQQPSSRSRRTLVPEPPLQQQHPSAASGAGRFSNASGSGSGGGRTPGSAGSAGSGGGGGGQHKGGAYRASPGGSGAGASGFLGQPSAGGGGFGGGGRGGFRPAQPHSRPGG</sequence>
<dbReference type="PROSITE" id="PS00518">
    <property type="entry name" value="ZF_RING_1"/>
    <property type="match status" value="1"/>
</dbReference>
<dbReference type="RefSeq" id="XP_018274245.1">
    <property type="nucleotide sequence ID" value="XM_018413760.1"/>
</dbReference>
<feature type="coiled-coil region" evidence="5">
    <location>
        <begin position="118"/>
        <end position="170"/>
    </location>
</feature>
<gene>
    <name evidence="8" type="ORF">RHOBADRAFT_40739</name>
</gene>
<feature type="compositionally biased region" description="Gly residues" evidence="6">
    <location>
        <begin position="321"/>
        <end position="346"/>
    </location>
</feature>
<keyword evidence="3" id="KW-0862">Zinc</keyword>
<feature type="region of interest" description="Disordered" evidence="6">
    <location>
        <begin position="230"/>
        <end position="394"/>
    </location>
</feature>
<dbReference type="Pfam" id="PF14634">
    <property type="entry name" value="zf-RING_5"/>
    <property type="match status" value="1"/>
</dbReference>
<feature type="domain" description="RING-type" evidence="7">
    <location>
        <begin position="21"/>
        <end position="59"/>
    </location>
</feature>
<keyword evidence="5" id="KW-0175">Coiled coil</keyword>
<feature type="compositionally biased region" description="Low complexity" evidence="6">
    <location>
        <begin position="307"/>
        <end position="320"/>
    </location>
</feature>
<dbReference type="InterPro" id="IPR017907">
    <property type="entry name" value="Znf_RING_CS"/>
</dbReference>
<dbReference type="AlphaFoldDB" id="A0A194SF56"/>
<evidence type="ECO:0000256" key="3">
    <source>
        <dbReference type="ARBA" id="ARBA00022833"/>
    </source>
</evidence>
<accession>A0A194SF56</accession>
<dbReference type="GeneID" id="28974209"/>
<dbReference type="Proteomes" id="UP000053890">
    <property type="component" value="Unassembled WGS sequence"/>
</dbReference>
<dbReference type="OrthoDB" id="441210at2759"/>
<feature type="compositionally biased region" description="Gly residues" evidence="6">
    <location>
        <begin position="355"/>
        <end position="382"/>
    </location>
</feature>
<evidence type="ECO:0000313" key="9">
    <source>
        <dbReference type="Proteomes" id="UP000053890"/>
    </source>
</evidence>
<keyword evidence="2 4" id="KW-0863">Zinc-finger</keyword>
<dbReference type="STRING" id="578459.A0A194SF56"/>
<dbReference type="GO" id="GO:0007131">
    <property type="term" value="P:reciprocal meiotic recombination"/>
    <property type="evidence" value="ECO:0007669"/>
    <property type="project" value="InterPro"/>
</dbReference>
<evidence type="ECO:0000313" key="8">
    <source>
        <dbReference type="EMBL" id="KPV78196.1"/>
    </source>
</evidence>
<dbReference type="EMBL" id="KQ474073">
    <property type="protein sequence ID" value="KPV78196.1"/>
    <property type="molecule type" value="Genomic_DNA"/>
</dbReference>
<dbReference type="PANTHER" id="PTHR14305">
    <property type="entry name" value="E3 UBIQUITIN-PROTEIN LIGASE CCNB1IP1"/>
    <property type="match status" value="1"/>
</dbReference>
<evidence type="ECO:0000256" key="5">
    <source>
        <dbReference type="SAM" id="Coils"/>
    </source>
</evidence>
<evidence type="ECO:0000256" key="1">
    <source>
        <dbReference type="ARBA" id="ARBA00022723"/>
    </source>
</evidence>
<dbReference type="InterPro" id="IPR013083">
    <property type="entry name" value="Znf_RING/FYVE/PHD"/>
</dbReference>
<reference evidence="8 9" key="1">
    <citation type="journal article" date="2015" name="Front. Microbiol.">
        <title>Genome sequence of the plant growth promoting endophytic yeast Rhodotorula graminis WP1.</title>
        <authorList>
            <person name="Firrincieli A."/>
            <person name="Otillar R."/>
            <person name="Salamov A."/>
            <person name="Schmutz J."/>
            <person name="Khan Z."/>
            <person name="Redman R.S."/>
            <person name="Fleck N.D."/>
            <person name="Lindquist E."/>
            <person name="Grigoriev I.V."/>
            <person name="Doty S.L."/>
        </authorList>
    </citation>
    <scope>NUCLEOTIDE SEQUENCE [LARGE SCALE GENOMIC DNA]</scope>
    <source>
        <strain evidence="8 9">WP1</strain>
    </source>
</reference>
<feature type="compositionally biased region" description="Low complexity" evidence="6">
    <location>
        <begin position="231"/>
        <end position="248"/>
    </location>
</feature>
<dbReference type="PANTHER" id="PTHR14305:SF0">
    <property type="entry name" value="E3 UBIQUITIN-PROTEIN LIGASE CCNB1IP1"/>
    <property type="match status" value="1"/>
</dbReference>
<keyword evidence="1" id="KW-0479">Metal-binding</keyword>
<dbReference type="Gene3D" id="3.30.40.10">
    <property type="entry name" value="Zinc/RING finger domain, C3HC4 (zinc finger)"/>
    <property type="match status" value="1"/>
</dbReference>